<sequence>MWIDHASEYRLLLQHRMPPPVIPYEDYDEYITSYICNAHPLLINQWLQRRIAWDMQSDRRFNPRSLLYDQPTREQHDSFQRLHSPLRLVVIRNIIANIPSLLESHYSMFFFADLDMRHEIVTDGMFVVYDLGGYVRELQKACWIQDKLTHEKDDGYLHRYLYDGAVRARKHFEEDVAPMLLVQL</sequence>
<proteinExistence type="predicted"/>
<dbReference type="Proteomes" id="UP000800235">
    <property type="component" value="Unassembled WGS sequence"/>
</dbReference>
<evidence type="ECO:0000313" key="2">
    <source>
        <dbReference type="Proteomes" id="UP000800235"/>
    </source>
</evidence>
<protein>
    <submittedName>
        <fullName evidence="1">Uncharacterized protein</fullName>
    </submittedName>
</protein>
<dbReference type="EMBL" id="MU007083">
    <property type="protein sequence ID" value="KAF2423334.1"/>
    <property type="molecule type" value="Genomic_DNA"/>
</dbReference>
<evidence type="ECO:0000313" key="1">
    <source>
        <dbReference type="EMBL" id="KAF2423334.1"/>
    </source>
</evidence>
<reference evidence="1" key="1">
    <citation type="journal article" date="2020" name="Stud. Mycol.">
        <title>101 Dothideomycetes genomes: a test case for predicting lifestyles and emergence of pathogens.</title>
        <authorList>
            <person name="Haridas S."/>
            <person name="Albert R."/>
            <person name="Binder M."/>
            <person name="Bloem J."/>
            <person name="Labutti K."/>
            <person name="Salamov A."/>
            <person name="Andreopoulos B."/>
            <person name="Baker S."/>
            <person name="Barry K."/>
            <person name="Bills G."/>
            <person name="Bluhm B."/>
            <person name="Cannon C."/>
            <person name="Castanera R."/>
            <person name="Culley D."/>
            <person name="Daum C."/>
            <person name="Ezra D."/>
            <person name="Gonzalez J."/>
            <person name="Henrissat B."/>
            <person name="Kuo A."/>
            <person name="Liang C."/>
            <person name="Lipzen A."/>
            <person name="Lutzoni F."/>
            <person name="Magnuson J."/>
            <person name="Mondo S."/>
            <person name="Nolan M."/>
            <person name="Ohm R."/>
            <person name="Pangilinan J."/>
            <person name="Park H.-J."/>
            <person name="Ramirez L."/>
            <person name="Alfaro M."/>
            <person name="Sun H."/>
            <person name="Tritt A."/>
            <person name="Yoshinaga Y."/>
            <person name="Zwiers L.-H."/>
            <person name="Turgeon B."/>
            <person name="Goodwin S."/>
            <person name="Spatafora J."/>
            <person name="Crous P."/>
            <person name="Grigoriev I."/>
        </authorList>
    </citation>
    <scope>NUCLEOTIDE SEQUENCE</scope>
    <source>
        <strain evidence="1">CBS 130266</strain>
    </source>
</reference>
<keyword evidence="2" id="KW-1185">Reference proteome</keyword>
<gene>
    <name evidence="1" type="ORF">EJ08DRAFT_652864</name>
</gene>
<accession>A0A9P4NJ37</accession>
<comment type="caution">
    <text evidence="1">The sequence shown here is derived from an EMBL/GenBank/DDBJ whole genome shotgun (WGS) entry which is preliminary data.</text>
</comment>
<organism evidence="1 2">
    <name type="scientific">Tothia fuscella</name>
    <dbReference type="NCBI Taxonomy" id="1048955"/>
    <lineage>
        <taxon>Eukaryota</taxon>
        <taxon>Fungi</taxon>
        <taxon>Dikarya</taxon>
        <taxon>Ascomycota</taxon>
        <taxon>Pezizomycotina</taxon>
        <taxon>Dothideomycetes</taxon>
        <taxon>Pleosporomycetidae</taxon>
        <taxon>Venturiales</taxon>
        <taxon>Cylindrosympodiaceae</taxon>
        <taxon>Tothia</taxon>
    </lineage>
</organism>
<name>A0A9P4NJ37_9PEZI</name>
<dbReference type="AlphaFoldDB" id="A0A9P4NJ37"/>